<keyword evidence="3" id="KW-1185">Reference proteome</keyword>
<reference evidence="3" key="1">
    <citation type="submission" date="2011-05" db="EMBL/GenBank/DDBJ databases">
        <authorList>
            <person name="Richards S.R."/>
            <person name="Qu J."/>
            <person name="Jiang H."/>
            <person name="Jhangiani S.N."/>
            <person name="Agravi P."/>
            <person name="Goodspeed R."/>
            <person name="Gross S."/>
            <person name="Mandapat C."/>
            <person name="Jackson L."/>
            <person name="Mathew T."/>
            <person name="Pu L."/>
            <person name="Thornton R."/>
            <person name="Saada N."/>
            <person name="Wilczek-Boney K.B."/>
            <person name="Lee S."/>
            <person name="Kovar C."/>
            <person name="Wu Y."/>
            <person name="Scherer S.E."/>
            <person name="Worley K.C."/>
            <person name="Muzny D.M."/>
            <person name="Gibbs R."/>
        </authorList>
    </citation>
    <scope>NUCLEOTIDE SEQUENCE</scope>
    <source>
        <strain evidence="3">Brora</strain>
    </source>
</reference>
<sequence length="395" mass="45383">MFKTIHSAHKMMPTSYSPDYIAKCPPILKWLFFPFGLHVTLQHSKSTSKIMSKLSHALFIFHVVYHAVIFFYYLAALIVYLRRDETDHLHAVNNFSFILSLPISFITYVIFHTRQSGVSRVFNNLTSLPSSKMFSRKNWRLFIFGNIFTILLHVLFALTSLVLELTNEHLMEDYCDYMVFMAPDVCEDEEISRKVALAFTIIDIYEYSTTYFFITLCCVFFSLVCHLLALDLHQIYVELRGKVNSRSCLNSAEISDLRVKFLGANRMVKTVSHLLSPLVLLWLMYTLLTICTSIRTTITESFDGVHQLITPAIELIRFYLLYKNASSIRQENSCTKLALVNGLCIVLKLYNHFQFLLQSSNTGIAVSGLFVIDSHCVISAIIAIVAYTVIIFETR</sequence>
<dbReference type="EnsemblMetazoa" id="SMAR014126-RA">
    <property type="protein sequence ID" value="SMAR014126-PA"/>
    <property type="gene ID" value="SMAR014126"/>
</dbReference>
<dbReference type="PhylomeDB" id="T1JJU6"/>
<feature type="transmembrane region" description="Helical" evidence="1">
    <location>
        <begin position="211"/>
        <end position="230"/>
    </location>
</feature>
<keyword evidence="1" id="KW-0812">Transmembrane</keyword>
<keyword evidence="1" id="KW-1133">Transmembrane helix</keyword>
<evidence type="ECO:0000313" key="2">
    <source>
        <dbReference type="EnsemblMetazoa" id="SMAR014126-PA"/>
    </source>
</evidence>
<proteinExistence type="predicted"/>
<accession>T1JJU6</accession>
<feature type="transmembrane region" description="Helical" evidence="1">
    <location>
        <begin position="274"/>
        <end position="298"/>
    </location>
</feature>
<dbReference type="EMBL" id="JH432105">
    <property type="status" value="NOT_ANNOTATED_CDS"/>
    <property type="molecule type" value="Genomic_DNA"/>
</dbReference>
<protein>
    <recommendedName>
        <fullName evidence="4">Gustatory receptor</fullName>
    </recommendedName>
</protein>
<keyword evidence="1" id="KW-0472">Membrane</keyword>
<evidence type="ECO:0000256" key="1">
    <source>
        <dbReference type="SAM" id="Phobius"/>
    </source>
</evidence>
<feature type="transmembrane region" description="Helical" evidence="1">
    <location>
        <begin position="92"/>
        <end position="111"/>
    </location>
</feature>
<evidence type="ECO:0008006" key="4">
    <source>
        <dbReference type="Google" id="ProtNLM"/>
    </source>
</evidence>
<organism evidence="2 3">
    <name type="scientific">Strigamia maritima</name>
    <name type="common">European centipede</name>
    <name type="synonym">Geophilus maritimus</name>
    <dbReference type="NCBI Taxonomy" id="126957"/>
    <lineage>
        <taxon>Eukaryota</taxon>
        <taxon>Metazoa</taxon>
        <taxon>Ecdysozoa</taxon>
        <taxon>Arthropoda</taxon>
        <taxon>Myriapoda</taxon>
        <taxon>Chilopoda</taxon>
        <taxon>Pleurostigmophora</taxon>
        <taxon>Geophilomorpha</taxon>
        <taxon>Linotaeniidae</taxon>
        <taxon>Strigamia</taxon>
    </lineage>
</organism>
<dbReference type="Proteomes" id="UP000014500">
    <property type="component" value="Unassembled WGS sequence"/>
</dbReference>
<feature type="transmembrane region" description="Helical" evidence="1">
    <location>
        <begin position="365"/>
        <end position="392"/>
    </location>
</feature>
<dbReference type="HOGENOM" id="CLU_726317_0_0_1"/>
<feature type="transmembrane region" description="Helical" evidence="1">
    <location>
        <begin position="58"/>
        <end position="80"/>
    </location>
</feature>
<evidence type="ECO:0000313" key="3">
    <source>
        <dbReference type="Proteomes" id="UP000014500"/>
    </source>
</evidence>
<dbReference type="AlphaFoldDB" id="T1JJU6"/>
<name>T1JJU6_STRMM</name>
<feature type="transmembrane region" description="Helical" evidence="1">
    <location>
        <begin position="141"/>
        <end position="163"/>
    </location>
</feature>
<reference evidence="2" key="2">
    <citation type="submission" date="2015-02" db="UniProtKB">
        <authorList>
            <consortium name="EnsemblMetazoa"/>
        </authorList>
    </citation>
    <scope>IDENTIFICATION</scope>
</reference>